<evidence type="ECO:0008006" key="3">
    <source>
        <dbReference type="Google" id="ProtNLM"/>
    </source>
</evidence>
<accession>A0A327YZ34</accession>
<evidence type="ECO:0000313" key="2">
    <source>
        <dbReference type="Proteomes" id="UP000249341"/>
    </source>
</evidence>
<dbReference type="OrthoDB" id="9814791at2"/>
<dbReference type="RefSeq" id="WP_111654746.1">
    <property type="nucleotide sequence ID" value="NZ_JACHWI010000014.1"/>
</dbReference>
<dbReference type="AlphaFoldDB" id="A0A327YZ34"/>
<protein>
    <recommendedName>
        <fullName evidence="3">DUF1579 domain-containing protein</fullName>
    </recommendedName>
</protein>
<reference evidence="1 2" key="1">
    <citation type="submission" date="2018-06" db="EMBL/GenBank/DDBJ databases">
        <title>Genomic Encyclopedia of Type Strains, Phase III (KMG-III): the genomes of soil and plant-associated and newly described type strains.</title>
        <authorList>
            <person name="Whitman W."/>
        </authorList>
    </citation>
    <scope>NUCLEOTIDE SEQUENCE [LARGE SCALE GENOMIC DNA]</scope>
    <source>
        <strain evidence="1 2">CGMCC 4.7090</strain>
    </source>
</reference>
<dbReference type="Proteomes" id="UP000249341">
    <property type="component" value="Unassembled WGS sequence"/>
</dbReference>
<proteinExistence type="predicted"/>
<evidence type="ECO:0000313" key="1">
    <source>
        <dbReference type="EMBL" id="RAK26253.1"/>
    </source>
</evidence>
<keyword evidence="2" id="KW-1185">Reference proteome</keyword>
<gene>
    <name evidence="1" type="ORF">B0I29_128103</name>
</gene>
<organism evidence="1 2">
    <name type="scientific">Actinoplanes lutulentus</name>
    <dbReference type="NCBI Taxonomy" id="1287878"/>
    <lineage>
        <taxon>Bacteria</taxon>
        <taxon>Bacillati</taxon>
        <taxon>Actinomycetota</taxon>
        <taxon>Actinomycetes</taxon>
        <taxon>Micromonosporales</taxon>
        <taxon>Micromonosporaceae</taxon>
        <taxon>Actinoplanes</taxon>
    </lineage>
</organism>
<comment type="caution">
    <text evidence="1">The sequence shown here is derived from an EMBL/GenBank/DDBJ whole genome shotgun (WGS) entry which is preliminary data.</text>
</comment>
<sequence length="159" mass="17547">MDNSAIAGAFFADGPASGVDLGLFGRFAGTWDLDCTEYEPDGTTSVRRGEWHFGYALGGRATTDVWILPGVEHGVSVRFPDPAAGPGVWRSTWVGPVRGRTHTFRASAAGEEIVLDGGDLRWTFSDITPSAFRWRNEARQPDGTWRVQQTFEVWRRGSR</sequence>
<dbReference type="EMBL" id="QLMJ01000028">
    <property type="protein sequence ID" value="RAK26253.1"/>
    <property type="molecule type" value="Genomic_DNA"/>
</dbReference>
<name>A0A327YZ34_9ACTN</name>